<comment type="caution">
    <text evidence="2">The sequence shown here is derived from an EMBL/GenBank/DDBJ whole genome shotgun (WGS) entry which is preliminary data.</text>
</comment>
<dbReference type="InterPro" id="IPR016040">
    <property type="entry name" value="NAD(P)-bd_dom"/>
</dbReference>
<evidence type="ECO:0000259" key="1">
    <source>
        <dbReference type="Pfam" id="PF13460"/>
    </source>
</evidence>
<dbReference type="PANTHER" id="PTHR43355:SF2">
    <property type="entry name" value="FLAVIN REDUCTASE (NADPH)"/>
    <property type="match status" value="1"/>
</dbReference>
<accession>A0A9W4EDI0</accession>
<dbReference type="Proteomes" id="UP001153328">
    <property type="component" value="Unassembled WGS sequence"/>
</dbReference>
<gene>
    <name evidence="2" type="ORF">SBRY_20630</name>
</gene>
<dbReference type="GO" id="GO:0016646">
    <property type="term" value="F:oxidoreductase activity, acting on the CH-NH group of donors, NAD or NADP as acceptor"/>
    <property type="evidence" value="ECO:0007669"/>
    <property type="project" value="TreeGrafter"/>
</dbReference>
<dbReference type="InterPro" id="IPR051606">
    <property type="entry name" value="Polyketide_Oxido-like"/>
</dbReference>
<dbReference type="EMBL" id="CAJVAX010000012">
    <property type="protein sequence ID" value="CAG7630110.1"/>
    <property type="molecule type" value="Genomic_DNA"/>
</dbReference>
<dbReference type="Gene3D" id="3.40.50.720">
    <property type="entry name" value="NAD(P)-binding Rossmann-like Domain"/>
    <property type="match status" value="1"/>
</dbReference>
<dbReference type="Pfam" id="PF13460">
    <property type="entry name" value="NAD_binding_10"/>
    <property type="match status" value="1"/>
</dbReference>
<dbReference type="AlphaFoldDB" id="A0A9W4EDI0"/>
<proteinExistence type="predicted"/>
<feature type="domain" description="NAD(P)-binding" evidence="1">
    <location>
        <begin position="7"/>
        <end position="202"/>
    </location>
</feature>
<protein>
    <submittedName>
        <fullName evidence="2">NADH-flavin reductase</fullName>
    </submittedName>
</protein>
<dbReference type="SUPFAM" id="SSF51735">
    <property type="entry name" value="NAD(P)-binding Rossmann-fold domains"/>
    <property type="match status" value="1"/>
</dbReference>
<reference evidence="2" key="1">
    <citation type="submission" date="2021-06" db="EMBL/GenBank/DDBJ databases">
        <authorList>
            <person name="Arsene-Ploetze F."/>
        </authorList>
    </citation>
    <scope>NUCLEOTIDE SEQUENCE</scope>
    <source>
        <strain evidence="2">SBRY1</strain>
    </source>
</reference>
<dbReference type="InterPro" id="IPR036291">
    <property type="entry name" value="NAD(P)-bd_dom_sf"/>
</dbReference>
<keyword evidence="3" id="KW-1185">Reference proteome</keyword>
<sequence>MKITVVGAAGMVGSRVLAEAARRGHDLVAVFRNRRPAAVPDGVTAVEGDADDPARISRLLGDAGTDVVVAATRPPAGREATLAATTNSLLDAAAAAGTRILVVGGAAPLRLPGEPEGLVADSPVYVPAEYRAAAAASAAQLDVCRAHMADWVYLSPPALLEPGARTGTYRRATTTLLTRPDGTSGISAEDLAVAVLDELEQPGGVRHFTVGY</sequence>
<evidence type="ECO:0000313" key="3">
    <source>
        <dbReference type="Proteomes" id="UP001153328"/>
    </source>
</evidence>
<name>A0A9W4EDI0_9ACTN</name>
<organism evidence="2 3">
    <name type="scientific">Actinacidiphila bryophytorum</name>
    <dbReference type="NCBI Taxonomy" id="1436133"/>
    <lineage>
        <taxon>Bacteria</taxon>
        <taxon>Bacillati</taxon>
        <taxon>Actinomycetota</taxon>
        <taxon>Actinomycetes</taxon>
        <taxon>Kitasatosporales</taxon>
        <taxon>Streptomycetaceae</taxon>
        <taxon>Actinacidiphila</taxon>
    </lineage>
</organism>
<dbReference type="PANTHER" id="PTHR43355">
    <property type="entry name" value="FLAVIN REDUCTASE (NADPH)"/>
    <property type="match status" value="1"/>
</dbReference>
<evidence type="ECO:0000313" key="2">
    <source>
        <dbReference type="EMBL" id="CAG7630110.1"/>
    </source>
</evidence>
<dbReference type="RefSeq" id="WP_205042680.1">
    <property type="nucleotide sequence ID" value="NZ_CAJVAX010000012.1"/>
</dbReference>